<dbReference type="PANTHER" id="PTHR33365">
    <property type="entry name" value="YALI0B05434P"/>
    <property type="match status" value="1"/>
</dbReference>
<name>A0AAV9G6V3_9PEZI</name>
<gene>
    <name evidence="11" type="ORF">QBC34DRAFT_476560</name>
</gene>
<dbReference type="AlphaFoldDB" id="A0AAV9G6V3"/>
<reference evidence="11" key="1">
    <citation type="journal article" date="2023" name="Mol. Phylogenet. Evol.">
        <title>Genome-scale phylogeny and comparative genomics of the fungal order Sordariales.</title>
        <authorList>
            <person name="Hensen N."/>
            <person name="Bonometti L."/>
            <person name="Westerberg I."/>
            <person name="Brannstrom I.O."/>
            <person name="Guillou S."/>
            <person name="Cros-Aarteil S."/>
            <person name="Calhoun S."/>
            <person name="Haridas S."/>
            <person name="Kuo A."/>
            <person name="Mondo S."/>
            <person name="Pangilinan J."/>
            <person name="Riley R."/>
            <person name="LaButti K."/>
            <person name="Andreopoulos B."/>
            <person name="Lipzen A."/>
            <person name="Chen C."/>
            <person name="Yan M."/>
            <person name="Daum C."/>
            <person name="Ng V."/>
            <person name="Clum A."/>
            <person name="Steindorff A."/>
            <person name="Ohm R.A."/>
            <person name="Martin F."/>
            <person name="Silar P."/>
            <person name="Natvig D.O."/>
            <person name="Lalanne C."/>
            <person name="Gautier V."/>
            <person name="Ament-Velasquez S.L."/>
            <person name="Kruys A."/>
            <person name="Hutchinson M.I."/>
            <person name="Powell A.J."/>
            <person name="Barry K."/>
            <person name="Miller A.N."/>
            <person name="Grigoriev I.V."/>
            <person name="Debuchy R."/>
            <person name="Gladieux P."/>
            <person name="Hiltunen Thoren M."/>
            <person name="Johannesson H."/>
        </authorList>
    </citation>
    <scope>NUCLEOTIDE SEQUENCE</scope>
    <source>
        <strain evidence="11">PSN243</strain>
    </source>
</reference>
<protein>
    <recommendedName>
        <fullName evidence="13">Oxidase ustYa</fullName>
    </recommendedName>
</protein>
<dbReference type="Proteomes" id="UP001321760">
    <property type="component" value="Unassembled WGS sequence"/>
</dbReference>
<evidence type="ECO:0008006" key="13">
    <source>
        <dbReference type="Google" id="ProtNLM"/>
    </source>
</evidence>
<evidence type="ECO:0000256" key="7">
    <source>
        <dbReference type="ARBA" id="ARBA00023180"/>
    </source>
</evidence>
<keyword evidence="4 10" id="KW-1133">Transmembrane helix</keyword>
<comment type="similarity">
    <text evidence="8">Belongs to the ustYa family.</text>
</comment>
<organism evidence="11 12">
    <name type="scientific">Podospora aff. communis PSN243</name>
    <dbReference type="NCBI Taxonomy" id="3040156"/>
    <lineage>
        <taxon>Eukaryota</taxon>
        <taxon>Fungi</taxon>
        <taxon>Dikarya</taxon>
        <taxon>Ascomycota</taxon>
        <taxon>Pezizomycotina</taxon>
        <taxon>Sordariomycetes</taxon>
        <taxon>Sordariomycetidae</taxon>
        <taxon>Sordariales</taxon>
        <taxon>Podosporaceae</taxon>
        <taxon>Podospora</taxon>
    </lineage>
</organism>
<feature type="region of interest" description="Disordered" evidence="9">
    <location>
        <begin position="1"/>
        <end position="22"/>
    </location>
</feature>
<feature type="transmembrane region" description="Helical" evidence="10">
    <location>
        <begin position="47"/>
        <end position="66"/>
    </location>
</feature>
<keyword evidence="3 10" id="KW-0812">Transmembrane</keyword>
<keyword evidence="6 10" id="KW-0472">Membrane</keyword>
<accession>A0AAV9G6V3</accession>
<dbReference type="EMBL" id="MU865987">
    <property type="protein sequence ID" value="KAK4443760.1"/>
    <property type="molecule type" value="Genomic_DNA"/>
</dbReference>
<evidence type="ECO:0000313" key="11">
    <source>
        <dbReference type="EMBL" id="KAK4443760.1"/>
    </source>
</evidence>
<dbReference type="Pfam" id="PF11807">
    <property type="entry name" value="UstYa"/>
    <property type="match status" value="1"/>
</dbReference>
<evidence type="ECO:0000256" key="6">
    <source>
        <dbReference type="ARBA" id="ARBA00023136"/>
    </source>
</evidence>
<evidence type="ECO:0000256" key="5">
    <source>
        <dbReference type="ARBA" id="ARBA00023026"/>
    </source>
</evidence>
<comment type="subcellular location">
    <subcellularLocation>
        <location evidence="1">Membrane</location>
        <topology evidence="1">Single-pass membrane protein</topology>
    </subcellularLocation>
</comment>
<evidence type="ECO:0000256" key="8">
    <source>
        <dbReference type="ARBA" id="ARBA00035112"/>
    </source>
</evidence>
<evidence type="ECO:0000256" key="10">
    <source>
        <dbReference type="SAM" id="Phobius"/>
    </source>
</evidence>
<dbReference type="InterPro" id="IPR021765">
    <property type="entry name" value="UstYa-like"/>
</dbReference>
<evidence type="ECO:0000256" key="1">
    <source>
        <dbReference type="ARBA" id="ARBA00004167"/>
    </source>
</evidence>
<dbReference type="PANTHER" id="PTHR33365:SF4">
    <property type="entry name" value="CYCLOCHLOROTINE BIOSYNTHESIS PROTEIN O"/>
    <property type="match status" value="1"/>
</dbReference>
<keyword evidence="5" id="KW-0843">Virulence</keyword>
<reference evidence="11" key="2">
    <citation type="submission" date="2023-05" db="EMBL/GenBank/DDBJ databases">
        <authorList>
            <consortium name="Lawrence Berkeley National Laboratory"/>
            <person name="Steindorff A."/>
            <person name="Hensen N."/>
            <person name="Bonometti L."/>
            <person name="Westerberg I."/>
            <person name="Brannstrom I.O."/>
            <person name="Guillou S."/>
            <person name="Cros-Aarteil S."/>
            <person name="Calhoun S."/>
            <person name="Haridas S."/>
            <person name="Kuo A."/>
            <person name="Mondo S."/>
            <person name="Pangilinan J."/>
            <person name="Riley R."/>
            <person name="Labutti K."/>
            <person name="Andreopoulos B."/>
            <person name="Lipzen A."/>
            <person name="Chen C."/>
            <person name="Yanf M."/>
            <person name="Daum C."/>
            <person name="Ng V."/>
            <person name="Clum A."/>
            <person name="Ohm R."/>
            <person name="Martin F."/>
            <person name="Silar P."/>
            <person name="Natvig D."/>
            <person name="Lalanne C."/>
            <person name="Gautier V."/>
            <person name="Ament-Velasquez S.L."/>
            <person name="Kruys A."/>
            <person name="Hutchinson M.I."/>
            <person name="Powell A.J."/>
            <person name="Barry K."/>
            <person name="Miller A.N."/>
            <person name="Grigoriev I.V."/>
            <person name="Debuchy R."/>
            <person name="Gladieux P."/>
            <person name="Thoren M.H."/>
            <person name="Johannesson H."/>
        </authorList>
    </citation>
    <scope>NUCLEOTIDE SEQUENCE</scope>
    <source>
        <strain evidence="11">PSN243</strain>
    </source>
</reference>
<evidence type="ECO:0000256" key="9">
    <source>
        <dbReference type="SAM" id="MobiDB-lite"/>
    </source>
</evidence>
<evidence type="ECO:0000256" key="3">
    <source>
        <dbReference type="ARBA" id="ARBA00022692"/>
    </source>
</evidence>
<comment type="caution">
    <text evidence="11">The sequence shown here is derived from an EMBL/GenBank/DDBJ whole genome shotgun (WGS) entry which is preliminary data.</text>
</comment>
<comment type="pathway">
    <text evidence="2">Mycotoxin biosynthesis.</text>
</comment>
<proteinExistence type="inferred from homology"/>
<keyword evidence="12" id="KW-1185">Reference proteome</keyword>
<sequence>MPPTAKYNVVGEEEASDRNSTDMQSLYVEEKAELQQRRQAQRLSTYTLWYSALSTLIIILLSVALAKTSITTTISTDAIIRPETTTHTPENCLPRPYRGTFGRHLEYQSVDHRFDILWDDIKDDLRVFWLPDPEKPGEEKAAVIAMFHQLHCLQSFRMAIQMGHEGKDPGLDRWTDDNMHWPHCLDYMRSTILCYADDTLERWSFLDNGTLGEIAEGYFDDRQCGDNRKLIKMMRDAGSIVRTRPFP</sequence>
<evidence type="ECO:0000256" key="2">
    <source>
        <dbReference type="ARBA" id="ARBA00004685"/>
    </source>
</evidence>
<keyword evidence="7" id="KW-0325">Glycoprotein</keyword>
<dbReference type="GO" id="GO:0016020">
    <property type="term" value="C:membrane"/>
    <property type="evidence" value="ECO:0007669"/>
    <property type="project" value="UniProtKB-SubCell"/>
</dbReference>
<dbReference type="GO" id="GO:0043386">
    <property type="term" value="P:mycotoxin biosynthetic process"/>
    <property type="evidence" value="ECO:0007669"/>
    <property type="project" value="InterPro"/>
</dbReference>
<evidence type="ECO:0000256" key="4">
    <source>
        <dbReference type="ARBA" id="ARBA00022989"/>
    </source>
</evidence>
<evidence type="ECO:0000313" key="12">
    <source>
        <dbReference type="Proteomes" id="UP001321760"/>
    </source>
</evidence>